<keyword evidence="3" id="KW-1185">Reference proteome</keyword>
<dbReference type="EMBL" id="JAPFFF010000014">
    <property type="protein sequence ID" value="KAK8870162.1"/>
    <property type="molecule type" value="Genomic_DNA"/>
</dbReference>
<dbReference type="Gene3D" id="1.10.238.10">
    <property type="entry name" value="EF-hand"/>
    <property type="match status" value="3"/>
</dbReference>
<gene>
    <name evidence="2" type="ORF">M9Y10_008039</name>
</gene>
<dbReference type="InterPro" id="IPR011992">
    <property type="entry name" value="EF-hand-dom_pair"/>
</dbReference>
<protein>
    <recommendedName>
        <fullName evidence="1">EF-hand domain-containing protein</fullName>
    </recommendedName>
</protein>
<feature type="domain" description="EF-hand" evidence="1">
    <location>
        <begin position="108"/>
        <end position="143"/>
    </location>
</feature>
<accession>A0ABR2IX85</accession>
<dbReference type="SUPFAM" id="SSF47473">
    <property type="entry name" value="EF-hand"/>
    <property type="match status" value="3"/>
</dbReference>
<sequence length="789" mass="89863">MSRLSPILFKIKKCLNVCGTSISDLLYEYDRSSTGIISSSTLTRALNGCGANLSAVEIQDLEIEFKYGNGISIPALIAAVEISSQSNENDVHRDCFNDIISLAKKLKLHNQTIVDCLKTYDRNNRGCISANDFVRCFGGCLESRKIAKSFMNPETHLISIRDVNRSVGAALANAPPEQIKEMPKSVRSLISLMIKKGIDFRQIFQSYDKVSCGKIPAETFAMSITSVGGVQMLPQEVQEITRYYFDSNGLVNYLRFCQDVDLAYQKANVQIKQVQPQKNNVDAQKAMQHLKKTVIERRISISEIFPKTKTGKLSQYVFSRILSQNNLGLTNQEIESITHFYTVSEQSQQEVDCQKFLSFFAEKKVEKSFADINLLLQKIAHISATKHSNLKGTLLRFDRDGSSIMPAFQFIVALQKVGISLGPHEINEICRVFPGNFQNSVSLQSFLSALHPYLQKEESNMISQRDIVEIENKPPTQPVNKTLPPQIVLDIVNKVSYHALRKEIKLIDDFRNIDKFRHNTIPKNAYFEYITSLNAGLSIQEIRILFECYIQNNEEFDYVTFCRDANICVKSRVGNANSLANAQINDTCSLNNDENISPELKSVLYKIRALEIKKMLDVNDLFFPYDQMKNGTVSCKYVNSIFANMGLLLKGNEYNELIKYYQDSLNKDMFHYRSMSLKLSTVKLTKESVERILYPEYFEAEMERELYSVRPEIKEKLHVRRKNVYMVYANANGSTMTENDFFNRLSNAGIIIMKSQREAIVKYYSQSGSGEINFKKFCDDVENSSPISV</sequence>
<dbReference type="PANTHER" id="PTHR20875:SF0">
    <property type="entry name" value="GH12158P"/>
    <property type="match status" value="1"/>
</dbReference>
<dbReference type="PANTHER" id="PTHR20875">
    <property type="entry name" value="EF-HAND CALCIUM-BINDING DOMAIN-CONTAINING PROTEIN 6-RELATED"/>
    <property type="match status" value="1"/>
</dbReference>
<reference evidence="2 3" key="1">
    <citation type="submission" date="2024-04" db="EMBL/GenBank/DDBJ databases">
        <title>Tritrichomonas musculus Genome.</title>
        <authorList>
            <person name="Alves-Ferreira E."/>
            <person name="Grigg M."/>
            <person name="Lorenzi H."/>
            <person name="Galac M."/>
        </authorList>
    </citation>
    <scope>NUCLEOTIDE SEQUENCE [LARGE SCALE GENOMIC DNA]</scope>
    <source>
        <strain evidence="2 3">EAF2021</strain>
    </source>
</reference>
<name>A0ABR2IX85_9EUKA</name>
<evidence type="ECO:0000259" key="1">
    <source>
        <dbReference type="PROSITE" id="PS50222"/>
    </source>
</evidence>
<dbReference type="Proteomes" id="UP001470230">
    <property type="component" value="Unassembled WGS sequence"/>
</dbReference>
<comment type="caution">
    <text evidence="2">The sequence shown here is derived from an EMBL/GenBank/DDBJ whole genome shotgun (WGS) entry which is preliminary data.</text>
</comment>
<dbReference type="PROSITE" id="PS50222">
    <property type="entry name" value="EF_HAND_2"/>
    <property type="match status" value="1"/>
</dbReference>
<proteinExistence type="predicted"/>
<organism evidence="2 3">
    <name type="scientific">Tritrichomonas musculus</name>
    <dbReference type="NCBI Taxonomy" id="1915356"/>
    <lineage>
        <taxon>Eukaryota</taxon>
        <taxon>Metamonada</taxon>
        <taxon>Parabasalia</taxon>
        <taxon>Tritrichomonadida</taxon>
        <taxon>Tritrichomonadidae</taxon>
        <taxon>Tritrichomonas</taxon>
    </lineage>
</organism>
<evidence type="ECO:0000313" key="3">
    <source>
        <dbReference type="Proteomes" id="UP001470230"/>
    </source>
</evidence>
<dbReference type="InterPro" id="IPR052603">
    <property type="entry name" value="EFCB6"/>
</dbReference>
<evidence type="ECO:0000313" key="2">
    <source>
        <dbReference type="EMBL" id="KAK8870162.1"/>
    </source>
</evidence>
<dbReference type="InterPro" id="IPR002048">
    <property type="entry name" value="EF_hand_dom"/>
</dbReference>